<protein>
    <recommendedName>
        <fullName evidence="4">DUF559 domain-containing protein</fullName>
    </recommendedName>
</protein>
<dbReference type="AlphaFoldDB" id="A0A4Q7TPF4"/>
<dbReference type="InterPro" id="IPR011335">
    <property type="entry name" value="Restrct_endonuc-II-like"/>
</dbReference>
<dbReference type="SUPFAM" id="SSF52980">
    <property type="entry name" value="Restriction endonuclease-like"/>
    <property type="match status" value="1"/>
</dbReference>
<dbReference type="EMBL" id="SGXT01000013">
    <property type="protein sequence ID" value="RZT62483.1"/>
    <property type="molecule type" value="Genomic_DNA"/>
</dbReference>
<evidence type="ECO:0008006" key="4">
    <source>
        <dbReference type="Google" id="ProtNLM"/>
    </source>
</evidence>
<reference evidence="2 3" key="1">
    <citation type="journal article" date="2015" name="Stand. Genomic Sci.">
        <title>Genomic Encyclopedia of Bacterial and Archaeal Type Strains, Phase III: the genomes of soil and plant-associated and newly described type strains.</title>
        <authorList>
            <person name="Whitman W.B."/>
            <person name="Woyke T."/>
            <person name="Klenk H.P."/>
            <person name="Zhou Y."/>
            <person name="Lilburn T.G."/>
            <person name="Beck B.J."/>
            <person name="De Vos P."/>
            <person name="Vandamme P."/>
            <person name="Eisen J.A."/>
            <person name="Garrity G."/>
            <person name="Hugenholtz P."/>
            <person name="Kyrpides N.C."/>
        </authorList>
    </citation>
    <scope>NUCLEOTIDE SEQUENCE [LARGE SCALE GENOMIC DNA]</scope>
    <source>
        <strain evidence="2 3">AC4r</strain>
    </source>
</reference>
<gene>
    <name evidence="2" type="ORF">EV140_1012</name>
</gene>
<feature type="region of interest" description="Disordered" evidence="1">
    <location>
        <begin position="1"/>
        <end position="25"/>
    </location>
</feature>
<accession>A0A4Q7TPF4</accession>
<keyword evidence="3" id="KW-1185">Reference proteome</keyword>
<dbReference type="Gene3D" id="3.40.960.10">
    <property type="entry name" value="VSR Endonuclease"/>
    <property type="match status" value="1"/>
</dbReference>
<evidence type="ECO:0000313" key="2">
    <source>
        <dbReference type="EMBL" id="RZT62483.1"/>
    </source>
</evidence>
<dbReference type="Proteomes" id="UP000292408">
    <property type="component" value="Unassembled WGS sequence"/>
</dbReference>
<sequence>MPARPQPLPTQLESGPFAVSRDGAHGVSRGRLRASDIARPHRGVAVAQAAFQTLQERAAAALLFVGPNAWVSHSTAVLIAGLPLPRRLETGPIHVAAVPPRAAPRARGIIGHRLNLRDHERDVLHATGLNREWTELRAVAAPRALLTVASELRLPDLIAVVDALRFRTSDTDRTLADSGERGWGNSQSWDDNRLAQEMGRLFAEHTGSRGLVALKSAWKASRLGVRSRPESLLRTALCAARLPEPVVGHTIFGAGWTATPDLAWPQWNVLVEYEGEHHRTSKRQFEHDLERFERYIDEGWRPIRVLRPDLFHNPVPMLYRVADRLRSAGWRPRRHWALRPVPAFLP</sequence>
<proteinExistence type="predicted"/>
<comment type="caution">
    <text evidence="2">The sequence shown here is derived from an EMBL/GenBank/DDBJ whole genome shotgun (WGS) entry which is preliminary data.</text>
</comment>
<evidence type="ECO:0000313" key="3">
    <source>
        <dbReference type="Proteomes" id="UP000292408"/>
    </source>
</evidence>
<organism evidence="2 3">
    <name type="scientific">Microcella alkaliphila</name>
    <dbReference type="NCBI Taxonomy" id="279828"/>
    <lineage>
        <taxon>Bacteria</taxon>
        <taxon>Bacillati</taxon>
        <taxon>Actinomycetota</taxon>
        <taxon>Actinomycetes</taxon>
        <taxon>Micrococcales</taxon>
        <taxon>Microbacteriaceae</taxon>
        <taxon>Microcella</taxon>
    </lineage>
</organism>
<name>A0A4Q7TPF4_9MICO</name>
<evidence type="ECO:0000256" key="1">
    <source>
        <dbReference type="SAM" id="MobiDB-lite"/>
    </source>
</evidence>